<name>A0ABV2LUI8_9FLAO</name>
<keyword evidence="3" id="KW-1185">Reference proteome</keyword>
<reference evidence="2 3" key="1">
    <citation type="submission" date="2024-06" db="EMBL/GenBank/DDBJ databases">
        <title>Genomic Encyclopedia of Type Strains, Phase IV (KMG-IV): sequencing the most valuable type-strain genomes for metagenomic binning, comparative biology and taxonomic classification.</title>
        <authorList>
            <person name="Goeker M."/>
        </authorList>
    </citation>
    <scope>NUCLEOTIDE SEQUENCE [LARGE SCALE GENOMIC DNA]</scope>
    <source>
        <strain evidence="2 3">DSM 29388</strain>
    </source>
</reference>
<feature type="chain" id="PRO_5046986674" description="Multidrug transporter" evidence="1">
    <location>
        <begin position="22"/>
        <end position="389"/>
    </location>
</feature>
<evidence type="ECO:0008006" key="4">
    <source>
        <dbReference type="Google" id="ProtNLM"/>
    </source>
</evidence>
<sequence>MKKSVIKLWSVLAISTTFFFASCSSDDDSSSSNESTVEVDANDFQGTFAGEGTDVVLDPSKVYKLTGPVKILENATLTIPAGTRIEATGGTSAYIAIGQNAQIFVNGSANAPVVMTSGTNNPTPGDWGGLVICGNAPINRAGSAMSEVGDLPYGGNLVSDNSGSIQYLRVEYSGANFTAEKEFNGVSFFGVGNGTTVNYVQVYNGSDDGFEWFGGTVNTSNLISIGNQDDQFDWTEGWNGTNTNWYAKEAFGQGNRGIEADGNGTNNELTPYSNPTITGLTLIGIPESGEPQGMKLREGTQGKFSNVVLANWDTGIDIQHDLTLSWIPTNLFIDGVKFVNVGTVSKGKNSAGESIDVSSAYTINEAATGAGNGVNLPSWAQGWTNVQGL</sequence>
<dbReference type="RefSeq" id="WP_354509252.1">
    <property type="nucleotide sequence ID" value="NZ_JBEPMO010000010.1"/>
</dbReference>
<proteinExistence type="predicted"/>
<protein>
    <recommendedName>
        <fullName evidence="4">Multidrug transporter</fullName>
    </recommendedName>
</protein>
<dbReference type="PROSITE" id="PS51257">
    <property type="entry name" value="PROKAR_LIPOPROTEIN"/>
    <property type="match status" value="1"/>
</dbReference>
<dbReference type="PANTHER" id="PTHR41339">
    <property type="entry name" value="LIPL48"/>
    <property type="match status" value="1"/>
</dbReference>
<accession>A0ABV2LUI8</accession>
<dbReference type="PANTHER" id="PTHR41339:SF1">
    <property type="entry name" value="SECRETED PROTEIN"/>
    <property type="match status" value="1"/>
</dbReference>
<keyword evidence="1" id="KW-0732">Signal</keyword>
<feature type="signal peptide" evidence="1">
    <location>
        <begin position="1"/>
        <end position="21"/>
    </location>
</feature>
<gene>
    <name evidence="2" type="ORF">ABID46_001814</name>
</gene>
<dbReference type="InterPro" id="IPR011050">
    <property type="entry name" value="Pectin_lyase_fold/virulence"/>
</dbReference>
<organism evidence="2 3">
    <name type="scientific">Moheibacter stercoris</name>
    <dbReference type="NCBI Taxonomy" id="1628251"/>
    <lineage>
        <taxon>Bacteria</taxon>
        <taxon>Pseudomonadati</taxon>
        <taxon>Bacteroidota</taxon>
        <taxon>Flavobacteriia</taxon>
        <taxon>Flavobacteriales</taxon>
        <taxon>Weeksellaceae</taxon>
        <taxon>Moheibacter</taxon>
    </lineage>
</organism>
<evidence type="ECO:0000256" key="1">
    <source>
        <dbReference type="SAM" id="SignalP"/>
    </source>
</evidence>
<evidence type="ECO:0000313" key="3">
    <source>
        <dbReference type="Proteomes" id="UP001549146"/>
    </source>
</evidence>
<comment type="caution">
    <text evidence="2">The sequence shown here is derived from an EMBL/GenBank/DDBJ whole genome shotgun (WGS) entry which is preliminary data.</text>
</comment>
<evidence type="ECO:0000313" key="2">
    <source>
        <dbReference type="EMBL" id="MET3732225.1"/>
    </source>
</evidence>
<dbReference type="SUPFAM" id="SSF51126">
    <property type="entry name" value="Pectin lyase-like"/>
    <property type="match status" value="1"/>
</dbReference>
<dbReference type="EMBL" id="JBEPMO010000010">
    <property type="protein sequence ID" value="MET3732225.1"/>
    <property type="molecule type" value="Genomic_DNA"/>
</dbReference>
<dbReference type="Proteomes" id="UP001549146">
    <property type="component" value="Unassembled WGS sequence"/>
</dbReference>